<gene>
    <name evidence="1" type="ORF">C0V82_06095</name>
</gene>
<sequence>MTKAIWDLETPRGRLLPAFAAGLVPVLVALVVVGLLLVRPTLRGLDHAQEVLSAATELRSASRALQRDVLLLIFDEGTREKTGARLEARVPEFRQLADRLGTALDPVDPEKARRIRETHAALADGVQAVAQSVQAREGIDANWRVQQEKVLANEIPAARTNDPIITQYQAYVTASLGEVRAVLWICFAVVLIALGFGVASAAVVLRR</sequence>
<dbReference type="KEGG" id="ncb:C0V82_06095"/>
<organism evidence="1 2">
    <name type="scientific">Niveispirillum cyanobacteriorum</name>
    <dbReference type="NCBI Taxonomy" id="1612173"/>
    <lineage>
        <taxon>Bacteria</taxon>
        <taxon>Pseudomonadati</taxon>
        <taxon>Pseudomonadota</taxon>
        <taxon>Alphaproteobacteria</taxon>
        <taxon>Rhodospirillales</taxon>
        <taxon>Azospirillaceae</taxon>
        <taxon>Niveispirillum</taxon>
    </lineage>
</organism>
<dbReference type="EMBL" id="CP025611">
    <property type="protein sequence ID" value="AUN29846.1"/>
    <property type="molecule type" value="Genomic_DNA"/>
</dbReference>
<name>A0A2K9NBF3_9PROT</name>
<proteinExistence type="predicted"/>
<dbReference type="OrthoDB" id="8478951at2"/>
<evidence type="ECO:0000313" key="1">
    <source>
        <dbReference type="EMBL" id="AUN29846.1"/>
    </source>
</evidence>
<dbReference type="Proteomes" id="UP000234752">
    <property type="component" value="Chromosome eg_1"/>
</dbReference>
<evidence type="ECO:0000313" key="2">
    <source>
        <dbReference type="Proteomes" id="UP000234752"/>
    </source>
</evidence>
<protein>
    <submittedName>
        <fullName evidence="1">Uncharacterized protein</fullName>
    </submittedName>
</protein>
<dbReference type="AlphaFoldDB" id="A0A2K9NBF3"/>
<dbReference type="RefSeq" id="WP_102111564.1">
    <property type="nucleotide sequence ID" value="NZ_BMGN01000003.1"/>
</dbReference>
<keyword evidence="2" id="KW-1185">Reference proteome</keyword>
<accession>A0A2K9NBF3</accession>
<reference evidence="1 2" key="1">
    <citation type="submission" date="2017-12" db="EMBL/GenBank/DDBJ databases">
        <title>Genomes of bacteria within cyanobacterial aggregates.</title>
        <authorList>
            <person name="Cai H."/>
        </authorList>
    </citation>
    <scope>NUCLEOTIDE SEQUENCE [LARGE SCALE GENOMIC DNA]</scope>
    <source>
        <strain evidence="1 2">TH16</strain>
    </source>
</reference>